<dbReference type="AlphaFoldDB" id="S9Q9C9"/>
<dbReference type="InterPro" id="IPR007833">
    <property type="entry name" value="Capsule_polysaccharide_synth"/>
</dbReference>
<comment type="caution">
    <text evidence="1">The sequence shown here is derived from an EMBL/GenBank/DDBJ whole genome shotgun (WGS) entry which is preliminary data.</text>
</comment>
<dbReference type="STRING" id="1123237.Salmuc_03303"/>
<dbReference type="OrthoDB" id="543755at2"/>
<organism evidence="1 2">
    <name type="scientific">Salipiger mucosus DSM 16094</name>
    <dbReference type="NCBI Taxonomy" id="1123237"/>
    <lineage>
        <taxon>Bacteria</taxon>
        <taxon>Pseudomonadati</taxon>
        <taxon>Pseudomonadota</taxon>
        <taxon>Alphaproteobacteria</taxon>
        <taxon>Rhodobacterales</taxon>
        <taxon>Roseobacteraceae</taxon>
        <taxon>Salipiger</taxon>
    </lineage>
</organism>
<dbReference type="CDD" id="cd16439">
    <property type="entry name" value="beta_Kdo_transferase_KpsC_2"/>
    <property type="match status" value="1"/>
</dbReference>
<evidence type="ECO:0000313" key="2">
    <source>
        <dbReference type="Proteomes" id="UP000015347"/>
    </source>
</evidence>
<dbReference type="EMBL" id="APVH01000042">
    <property type="protein sequence ID" value="EPX77981.1"/>
    <property type="molecule type" value="Genomic_DNA"/>
</dbReference>
<dbReference type="Proteomes" id="UP000015347">
    <property type="component" value="Unassembled WGS sequence"/>
</dbReference>
<sequence>MTLVCAHELKSKFNICLGITPWKRENFLNFVGGRQNAKFMSLRNYTEAVQLAADLDGRVICWASSVSEGLQAAADHLYVDLIRVEDGFIRSSGLGIKLNMPASLCFSDRGIHYDARTVSTLEAFLETHEFTDAERARGHGLIRLMRERKITKYNLKSTKAEMPEWPTDDLACSRILVIGQVGDDASLRYGAPGIDSNEDLLRRVRDLNPYGAIIYRPHPDVTCGLRKGTVPTDVLNELGITQSTKGDLFALMQEADEVHVASSQTGLEALIHGAHVVCHGLPFYAGWGLTTDTSKTRGYRALSLEELVYGAFCAYPVYVDPFTGEEITAEETINLILSGRAWPRAPRSYMIAVWWNRRLRKFRKAVT</sequence>
<accession>S9Q9C9</accession>
<dbReference type="eggNOG" id="COG3563">
    <property type="taxonomic scope" value="Bacteria"/>
</dbReference>
<gene>
    <name evidence="1" type="ORF">Salmuc_03303</name>
</gene>
<dbReference type="HOGENOM" id="CLU_048725_1_0_5"/>
<dbReference type="GO" id="GO:0015774">
    <property type="term" value="P:polysaccharide transport"/>
    <property type="evidence" value="ECO:0007669"/>
    <property type="project" value="InterPro"/>
</dbReference>
<reference evidence="2" key="1">
    <citation type="journal article" date="2014" name="Stand. Genomic Sci.">
        <title>Genome sequence of the exopolysaccharide-producing Salipiger mucosus type strain (DSM 16094(T)), a moderately halophilic member of the Roseobacter clade.</title>
        <authorList>
            <person name="Riedel T."/>
            <person name="Spring S."/>
            <person name="Fiebig A."/>
            <person name="Petersen J."/>
            <person name="Kyrpides N.C."/>
            <person name="Goker M."/>
            <person name="Klenk H.P."/>
        </authorList>
    </citation>
    <scope>NUCLEOTIDE SEQUENCE [LARGE SCALE GENOMIC DNA]</scope>
    <source>
        <strain evidence="2">DSM 16094</strain>
    </source>
</reference>
<keyword evidence="2" id="KW-1185">Reference proteome</keyword>
<dbReference type="Pfam" id="PF05159">
    <property type="entry name" value="Capsule_synth"/>
    <property type="match status" value="2"/>
</dbReference>
<proteinExistence type="predicted"/>
<evidence type="ECO:0000313" key="1">
    <source>
        <dbReference type="EMBL" id="EPX77981.1"/>
    </source>
</evidence>
<name>S9Q9C9_9RHOB</name>
<protein>
    <submittedName>
        <fullName evidence="1">Capsular polysaccharide biosynthesis/export periplasmic protein WcbA</fullName>
    </submittedName>
</protein>
<dbReference type="RefSeq" id="WP_020040071.1">
    <property type="nucleotide sequence ID" value="NZ_KE557281.1"/>
</dbReference>
<dbReference type="GO" id="GO:0000271">
    <property type="term" value="P:polysaccharide biosynthetic process"/>
    <property type="evidence" value="ECO:0007669"/>
    <property type="project" value="InterPro"/>
</dbReference>